<dbReference type="STRING" id="298654.FraEuI1c_4956"/>
<keyword evidence="1" id="KW-0238">DNA-binding</keyword>
<dbReference type="OrthoDB" id="3928741at2"/>
<gene>
    <name evidence="3" type="ordered locus">FraEuI1c_4956</name>
</gene>
<dbReference type="GO" id="GO:0000160">
    <property type="term" value="P:phosphorelay signal transduction system"/>
    <property type="evidence" value="ECO:0007669"/>
    <property type="project" value="InterPro"/>
</dbReference>
<dbReference type="AlphaFoldDB" id="E3J2Z5"/>
<dbReference type="HOGENOM" id="CLU_037518_1_0_11"/>
<evidence type="ECO:0000259" key="2">
    <source>
        <dbReference type="SMART" id="SM00862"/>
    </source>
</evidence>
<dbReference type="GO" id="GO:0003677">
    <property type="term" value="F:DNA binding"/>
    <property type="evidence" value="ECO:0007669"/>
    <property type="project" value="UniProtKB-KW"/>
</dbReference>
<evidence type="ECO:0000313" key="3">
    <source>
        <dbReference type="EMBL" id="ADP82945.1"/>
    </source>
</evidence>
<dbReference type="RefSeq" id="WP_013426063.1">
    <property type="nucleotide sequence ID" value="NC_014666.1"/>
</dbReference>
<dbReference type="Gene3D" id="3.30.450.40">
    <property type="match status" value="1"/>
</dbReference>
<evidence type="ECO:0000313" key="4">
    <source>
        <dbReference type="Proteomes" id="UP000002484"/>
    </source>
</evidence>
<organism evidence="3 4">
    <name type="scientific">Pseudofrankia inefficax (strain DSM 45817 / CECT 9037 / DDB 130130 / EuI1c)</name>
    <name type="common">Frankia inefficax</name>
    <dbReference type="NCBI Taxonomy" id="298654"/>
    <lineage>
        <taxon>Bacteria</taxon>
        <taxon>Bacillati</taxon>
        <taxon>Actinomycetota</taxon>
        <taxon>Actinomycetes</taxon>
        <taxon>Frankiales</taxon>
        <taxon>Frankiaceae</taxon>
        <taxon>Pseudofrankia</taxon>
    </lineage>
</organism>
<evidence type="ECO:0000256" key="1">
    <source>
        <dbReference type="ARBA" id="ARBA00023125"/>
    </source>
</evidence>
<dbReference type="InterPro" id="IPR029016">
    <property type="entry name" value="GAF-like_dom_sf"/>
</dbReference>
<protein>
    <submittedName>
        <fullName evidence="3">Putative phytochrome sensor protein</fullName>
    </submittedName>
</protein>
<dbReference type="SMART" id="SM00862">
    <property type="entry name" value="Trans_reg_C"/>
    <property type="match status" value="1"/>
</dbReference>
<sequence length="423" mass="44973">MTEEAAAPRLVRQAHEAVAAGAPLPLAATRPPRPAVRRTVVDSWARSRSFGVDPERNSPPLRLAGERLRAARAAHPLAAVLPLVRDLLVARAGADGLIVAVSDADGTLLWVEGDNLVRGRAEEMGFLAGAGWDEAHAGTNAPGLALAIDGVARVAAAEHWVRTVRPWSCSASPVHDPADHRVLGAVDVTGDGRAASPAVLALISATVAAAERELLIRRLTDPGTDHDVPAGNRLQVACPDAPVLVVAGRRVPVTPRHAELLLLLAEHPDGLTAGELAAAVDERALDPVTIRAELSRLRRVVGPGLVESRPYRLVGTLHTDVAELRRLLAAGDHPAVLDRWAGQLLPRSAAPAVAVLRDRLRAEVRVGLLRRRDPALLLRWADGPAGEDDLDVWEACRRLLPPGPDRDRATARVGLLHRELAAH</sequence>
<dbReference type="eggNOG" id="COG3284">
    <property type="taxonomic scope" value="Bacteria"/>
</dbReference>
<dbReference type="InterPro" id="IPR001867">
    <property type="entry name" value="OmpR/PhoB-type_DNA-bd"/>
</dbReference>
<accession>E3J2Z5</accession>
<dbReference type="EMBL" id="CP002299">
    <property type="protein sequence ID" value="ADP82945.1"/>
    <property type="molecule type" value="Genomic_DNA"/>
</dbReference>
<keyword evidence="4" id="KW-1185">Reference proteome</keyword>
<name>E3J2Z5_PSEI1</name>
<reference evidence="3 4" key="1">
    <citation type="submission" date="2010-10" db="EMBL/GenBank/DDBJ databases">
        <title>Complete sequence of Frankia sp. EuI1c.</title>
        <authorList>
            <consortium name="US DOE Joint Genome Institute"/>
            <person name="Lucas S."/>
            <person name="Copeland A."/>
            <person name="Lapidus A."/>
            <person name="Cheng J.-F."/>
            <person name="Bruce D."/>
            <person name="Goodwin L."/>
            <person name="Pitluck S."/>
            <person name="Chertkov O."/>
            <person name="Detter J.C."/>
            <person name="Han C."/>
            <person name="Tapia R."/>
            <person name="Land M."/>
            <person name="Hauser L."/>
            <person name="Jeffries C."/>
            <person name="Kyrpides N."/>
            <person name="Ivanova N."/>
            <person name="Mikhailova N."/>
            <person name="Beauchemin N."/>
            <person name="Sen A."/>
            <person name="Sur S.A."/>
            <person name="Gtari M."/>
            <person name="Wall L."/>
            <person name="Tisa L."/>
            <person name="Woyke T."/>
        </authorList>
    </citation>
    <scope>NUCLEOTIDE SEQUENCE [LARGE SCALE GENOMIC DNA]</scope>
    <source>
        <strain evidence="4">DSM 45817 / CECT 9037 / EuI1c</strain>
    </source>
</reference>
<proteinExistence type="predicted"/>
<dbReference type="KEGG" id="fri:FraEuI1c_4956"/>
<dbReference type="InParanoid" id="E3J2Z5"/>
<feature type="domain" description="OmpR/PhoB-type" evidence="2">
    <location>
        <begin position="248"/>
        <end position="313"/>
    </location>
</feature>
<dbReference type="GO" id="GO:0006355">
    <property type="term" value="P:regulation of DNA-templated transcription"/>
    <property type="evidence" value="ECO:0007669"/>
    <property type="project" value="InterPro"/>
</dbReference>
<dbReference type="Proteomes" id="UP000002484">
    <property type="component" value="Chromosome"/>
</dbReference>